<dbReference type="AlphaFoldDB" id="A0A835TMC5"/>
<gene>
    <name evidence="2" type="ORF">SADUNF_Sadunf01G0113500</name>
</gene>
<comment type="caution">
    <text evidence="2">The sequence shown here is derived from an EMBL/GenBank/DDBJ whole genome shotgun (WGS) entry which is preliminary data.</text>
</comment>
<organism evidence="2 3">
    <name type="scientific">Salix dunnii</name>
    <dbReference type="NCBI Taxonomy" id="1413687"/>
    <lineage>
        <taxon>Eukaryota</taxon>
        <taxon>Viridiplantae</taxon>
        <taxon>Streptophyta</taxon>
        <taxon>Embryophyta</taxon>
        <taxon>Tracheophyta</taxon>
        <taxon>Spermatophyta</taxon>
        <taxon>Magnoliopsida</taxon>
        <taxon>eudicotyledons</taxon>
        <taxon>Gunneridae</taxon>
        <taxon>Pentapetalae</taxon>
        <taxon>rosids</taxon>
        <taxon>fabids</taxon>
        <taxon>Malpighiales</taxon>
        <taxon>Salicaceae</taxon>
        <taxon>Saliceae</taxon>
        <taxon>Salix</taxon>
    </lineage>
</organism>
<protein>
    <recommendedName>
        <fullName evidence="1">Reverse transcriptase zinc-binding domain-containing protein</fullName>
    </recommendedName>
</protein>
<sequence length="87" mass="9804">MGGNTPLEGPLASAWILVSESFSNLGFHALVVDIVNYSAKSSWKFQSKGGRVDWCKLVWEPDLHIPKHSFVSWLALPERLCVVHQER</sequence>
<dbReference type="Pfam" id="PF13966">
    <property type="entry name" value="zf-RVT"/>
    <property type="match status" value="1"/>
</dbReference>
<dbReference type="InterPro" id="IPR026960">
    <property type="entry name" value="RVT-Znf"/>
</dbReference>
<accession>A0A835TMC5</accession>
<dbReference type="EMBL" id="JADGMS010000001">
    <property type="protein sequence ID" value="KAF9689642.1"/>
    <property type="molecule type" value="Genomic_DNA"/>
</dbReference>
<proteinExistence type="predicted"/>
<feature type="domain" description="Reverse transcriptase zinc-binding" evidence="1">
    <location>
        <begin position="37"/>
        <end position="82"/>
    </location>
</feature>
<dbReference type="Proteomes" id="UP000657918">
    <property type="component" value="Unassembled WGS sequence"/>
</dbReference>
<keyword evidence="3" id="KW-1185">Reference proteome</keyword>
<reference evidence="2 3" key="1">
    <citation type="submission" date="2020-10" db="EMBL/GenBank/DDBJ databases">
        <title>Plant Genome Project.</title>
        <authorList>
            <person name="Zhang R.-G."/>
        </authorList>
    </citation>
    <scope>NUCLEOTIDE SEQUENCE [LARGE SCALE GENOMIC DNA]</scope>
    <source>
        <strain evidence="2">FAFU-HL-1</strain>
        <tissue evidence="2">Leaf</tissue>
    </source>
</reference>
<name>A0A835TMC5_9ROSI</name>
<evidence type="ECO:0000313" key="2">
    <source>
        <dbReference type="EMBL" id="KAF9689642.1"/>
    </source>
</evidence>
<dbReference type="OrthoDB" id="1938625at2759"/>
<evidence type="ECO:0000313" key="3">
    <source>
        <dbReference type="Proteomes" id="UP000657918"/>
    </source>
</evidence>
<evidence type="ECO:0000259" key="1">
    <source>
        <dbReference type="Pfam" id="PF13966"/>
    </source>
</evidence>